<dbReference type="InterPro" id="IPR024516">
    <property type="entry name" value="Mce_C"/>
</dbReference>
<feature type="domain" description="Mce/MlaD" evidence="2">
    <location>
        <begin position="41"/>
        <end position="117"/>
    </location>
</feature>
<dbReference type="NCBIfam" id="TIGR00996">
    <property type="entry name" value="Mtu_fam_mce"/>
    <property type="match status" value="1"/>
</dbReference>
<dbReference type="PANTHER" id="PTHR33371:SF19">
    <property type="entry name" value="MCE-FAMILY PROTEIN MCE4A"/>
    <property type="match status" value="1"/>
</dbReference>
<organism evidence="4">
    <name type="scientific">Thermocrispum agreste</name>
    <dbReference type="NCBI Taxonomy" id="37925"/>
    <lineage>
        <taxon>Bacteria</taxon>
        <taxon>Bacillati</taxon>
        <taxon>Actinomycetota</taxon>
        <taxon>Actinomycetes</taxon>
        <taxon>Pseudonocardiales</taxon>
        <taxon>Pseudonocardiaceae</taxon>
        <taxon>Thermocrispum</taxon>
    </lineage>
</organism>
<evidence type="ECO:0000313" key="4">
    <source>
        <dbReference type="EMBL" id="PZN01446.1"/>
    </source>
</evidence>
<sequence>MSRGLGTVLKRRLLGIGFIVIVLGLVGLSVASQQHAFRDVVTVKLETDKVGNQLAVKSDVKARGVFVGHVAKITPTPDGAVLDLALDPEYAAQLPKNATARIMPKTLFGERYVQLSFPSLDGPKMSEGDVITQDRSSAALELAQSFDKLLPVLRAVQPQKLNSTLTAIANALEGRGEQLGDTLVELGEYMGELNPELPELQQNLQELAKFSDNLEDVAPELIDTLDSMRTTSATLVDKQRNLDSLYRTLTTASRDLQDYLEANRNNIVTVNKVNKRTLAMLAKYAPEVPCVTSQMAEALPLLDAAFGKGTSTPGLRAKVVIGPAQEKYKPGQDEPEFGGIGTDELGKYRGPWCVDVHHEDIPSPLPMPYKFLRFDDGTDPAGEPDPRAPEWDAEGLPCDVVNVFGNKVPEQWLKECKPGTKPKGMAGTYDASGGGAAPAAAVADEVNTPAENNLLSHLVSIETGMKPNQMPSWGSLLVGPLYRGAEVEIR</sequence>
<evidence type="ECO:0000259" key="2">
    <source>
        <dbReference type="Pfam" id="PF02470"/>
    </source>
</evidence>
<dbReference type="GO" id="GO:0051701">
    <property type="term" value="P:biological process involved in interaction with host"/>
    <property type="evidence" value="ECO:0007669"/>
    <property type="project" value="TreeGrafter"/>
</dbReference>
<dbReference type="GO" id="GO:0005576">
    <property type="term" value="C:extracellular region"/>
    <property type="evidence" value="ECO:0007669"/>
    <property type="project" value="TreeGrafter"/>
</dbReference>
<dbReference type="EMBL" id="QGUI01000013">
    <property type="protein sequence ID" value="PZN01446.1"/>
    <property type="molecule type" value="Genomic_DNA"/>
</dbReference>
<keyword evidence="1" id="KW-0472">Membrane</keyword>
<name>A0A2W4JUR7_9PSEU</name>
<dbReference type="Pfam" id="PF11887">
    <property type="entry name" value="Mce4_CUP1"/>
    <property type="match status" value="1"/>
</dbReference>
<gene>
    <name evidence="4" type="ORF">DIU77_00665</name>
</gene>
<comment type="caution">
    <text evidence="4">The sequence shown here is derived from an EMBL/GenBank/DDBJ whole genome shotgun (WGS) entry which is preliminary data.</text>
</comment>
<feature type="transmembrane region" description="Helical" evidence="1">
    <location>
        <begin position="12"/>
        <end position="31"/>
    </location>
</feature>
<dbReference type="STRING" id="1111738.GCA_000427905_03658"/>
<keyword evidence="1" id="KW-1133">Transmembrane helix</keyword>
<protein>
    <submittedName>
        <fullName evidence="4">ABC transporter substrate-binding protein</fullName>
    </submittedName>
</protein>
<reference evidence="4" key="1">
    <citation type="submission" date="2018-05" db="EMBL/GenBank/DDBJ databases">
        <authorList>
            <person name="Lanie J.A."/>
            <person name="Ng W.-L."/>
            <person name="Kazmierczak K.M."/>
            <person name="Andrzejewski T.M."/>
            <person name="Davidsen T.M."/>
            <person name="Wayne K.J."/>
            <person name="Tettelin H."/>
            <person name="Glass J.I."/>
            <person name="Rusch D."/>
            <person name="Podicherti R."/>
            <person name="Tsui H.-C.T."/>
            <person name="Winkler M.E."/>
        </authorList>
    </citation>
    <scope>NUCLEOTIDE SEQUENCE</scope>
    <source>
        <strain evidence="4">ZC4RG45</strain>
    </source>
</reference>
<feature type="domain" description="Mammalian cell entry C-terminal" evidence="3">
    <location>
        <begin position="124"/>
        <end position="338"/>
    </location>
</feature>
<evidence type="ECO:0000259" key="3">
    <source>
        <dbReference type="Pfam" id="PF11887"/>
    </source>
</evidence>
<dbReference type="AlphaFoldDB" id="A0A2W4JUR7"/>
<dbReference type="InterPro" id="IPR052336">
    <property type="entry name" value="MlaD_Phospholipid_Transporter"/>
</dbReference>
<dbReference type="PANTHER" id="PTHR33371">
    <property type="entry name" value="INTERMEMBRANE PHOSPHOLIPID TRANSPORT SYSTEM BINDING PROTEIN MLAD-RELATED"/>
    <property type="match status" value="1"/>
</dbReference>
<dbReference type="InterPro" id="IPR003399">
    <property type="entry name" value="Mce/MlaD"/>
</dbReference>
<keyword evidence="1" id="KW-0812">Transmembrane</keyword>
<accession>A0A2W4JUR7</accession>
<evidence type="ECO:0000256" key="1">
    <source>
        <dbReference type="SAM" id="Phobius"/>
    </source>
</evidence>
<dbReference type="Pfam" id="PF02470">
    <property type="entry name" value="MlaD"/>
    <property type="match status" value="1"/>
</dbReference>
<proteinExistence type="predicted"/>
<dbReference type="InterPro" id="IPR005693">
    <property type="entry name" value="Mce"/>
</dbReference>